<name>A0AAI8CMN9_FERIS</name>
<gene>
    <name evidence="1" type="ORF">NA23_09085</name>
</gene>
<dbReference type="Proteomes" id="UP000093740">
    <property type="component" value="Chromosome"/>
</dbReference>
<sequence>MEEVAKLVIVFLLIGLVFIISVSSKRQIKWDWQFSQQPAEVSETRAFAEPHTQTETFSSVPLSTYQESSSQETYTQTVPRSAEEIRTTTTTTKVLETEGTTGILLMSLATTTQSDATSLQTSGLSAQEIYNELKAVEQAARSYISGGFKISTLNSESIYSKGFMEKDLAERYEVGYKVSGEGYTIFIKPKYEIPAVILEEISKQPKIRLDGTAVVYEFWIRAYR</sequence>
<dbReference type="EMBL" id="CP014334">
    <property type="protein sequence ID" value="AMW33370.1"/>
    <property type="molecule type" value="Genomic_DNA"/>
</dbReference>
<accession>A0AAI8CMN9</accession>
<organism evidence="1 2">
    <name type="scientific">Fervidobacterium islandicum</name>
    <dbReference type="NCBI Taxonomy" id="2423"/>
    <lineage>
        <taxon>Bacteria</taxon>
        <taxon>Thermotogati</taxon>
        <taxon>Thermotogota</taxon>
        <taxon>Thermotogae</taxon>
        <taxon>Thermotogales</taxon>
        <taxon>Fervidobacteriaceae</taxon>
        <taxon>Fervidobacterium</taxon>
    </lineage>
</organism>
<protein>
    <submittedName>
        <fullName evidence="1">Uncharacterized protein</fullName>
    </submittedName>
</protein>
<keyword evidence="2" id="KW-1185">Reference proteome</keyword>
<dbReference type="AlphaFoldDB" id="A0AAI8CMN9"/>
<proteinExistence type="predicted"/>
<evidence type="ECO:0000313" key="1">
    <source>
        <dbReference type="EMBL" id="AMW33370.1"/>
    </source>
</evidence>
<evidence type="ECO:0000313" key="2">
    <source>
        <dbReference type="Proteomes" id="UP000093740"/>
    </source>
</evidence>
<reference evidence="1 2" key="1">
    <citation type="journal article" date="2015" name="Stand. Genomic Sci.">
        <title>Genome sequence of a native-feather degrading extremely thermophilic Eubacterium, Fervidobacterium islandicum AW-1.</title>
        <authorList>
            <person name="Lee Y.J."/>
            <person name="Jeong H."/>
            <person name="Park G.S."/>
            <person name="Kwak Y."/>
            <person name="Lee S.J."/>
            <person name="Lee S.J."/>
            <person name="Park M.K."/>
            <person name="Kim J.Y."/>
            <person name="Kang H.K."/>
            <person name="Shin J.H."/>
            <person name="Lee D.W."/>
        </authorList>
    </citation>
    <scope>NUCLEOTIDE SEQUENCE [LARGE SCALE GENOMIC DNA]</scope>
    <source>
        <strain evidence="1 2">AW-1</strain>
    </source>
</reference>
<dbReference type="RefSeq" id="WP_033192305.1">
    <property type="nucleotide sequence ID" value="NZ_CP014334.2"/>
</dbReference>
<dbReference type="KEGG" id="fia:NA23_09085"/>